<reference evidence="3" key="1">
    <citation type="submission" date="2021-12" db="EMBL/GenBank/DDBJ databases">
        <authorList>
            <person name="King R."/>
        </authorList>
    </citation>
    <scope>NUCLEOTIDE SEQUENCE</scope>
</reference>
<dbReference type="Proteomes" id="UP001152759">
    <property type="component" value="Chromosome 10"/>
</dbReference>
<sequence>MNRKIARQRSVKKKKFKRRLERAKRLNPDIVSLTDVQIRCMELLEDGRNICIRLPTGAGKTVIFMVPFVEAPVPTLVITIVPLIALLHDQLRKLVNRVHIIDGHQWLLRRIQADRKKKISNAKFTPDPVGKTESVPVPDVDRGKTDFRNTYCDMKARVKKKGADLKNMPTGNPQHTKQFTDEEYSLYILCGGRDLIGSGKEDELGVKARC</sequence>
<organism evidence="3 4">
    <name type="scientific">Bemisia tabaci</name>
    <name type="common">Sweetpotato whitefly</name>
    <name type="synonym">Aleurodes tabaci</name>
    <dbReference type="NCBI Taxonomy" id="7038"/>
    <lineage>
        <taxon>Eukaryota</taxon>
        <taxon>Metazoa</taxon>
        <taxon>Ecdysozoa</taxon>
        <taxon>Arthropoda</taxon>
        <taxon>Hexapoda</taxon>
        <taxon>Insecta</taxon>
        <taxon>Pterygota</taxon>
        <taxon>Neoptera</taxon>
        <taxon>Paraneoptera</taxon>
        <taxon>Hemiptera</taxon>
        <taxon>Sternorrhyncha</taxon>
        <taxon>Aleyrodoidea</taxon>
        <taxon>Aleyrodidae</taxon>
        <taxon>Aleyrodinae</taxon>
        <taxon>Bemisia</taxon>
    </lineage>
</organism>
<feature type="domain" description="DEAD/DEAH-box helicase" evidence="2">
    <location>
        <begin position="34"/>
        <end position="101"/>
    </location>
</feature>
<evidence type="ECO:0000313" key="4">
    <source>
        <dbReference type="Proteomes" id="UP001152759"/>
    </source>
</evidence>
<keyword evidence="1" id="KW-0472">Membrane</keyword>
<dbReference type="AlphaFoldDB" id="A0A9P0A522"/>
<accession>A0A9P0A522</accession>
<keyword evidence="1" id="KW-0812">Transmembrane</keyword>
<evidence type="ECO:0000313" key="3">
    <source>
        <dbReference type="EMBL" id="CAH0383340.1"/>
    </source>
</evidence>
<dbReference type="EMBL" id="OU963871">
    <property type="protein sequence ID" value="CAH0383340.1"/>
    <property type="molecule type" value="Genomic_DNA"/>
</dbReference>
<proteinExistence type="predicted"/>
<evidence type="ECO:0000259" key="2">
    <source>
        <dbReference type="Pfam" id="PF00270"/>
    </source>
</evidence>
<dbReference type="GO" id="GO:0005524">
    <property type="term" value="F:ATP binding"/>
    <property type="evidence" value="ECO:0007669"/>
    <property type="project" value="InterPro"/>
</dbReference>
<dbReference type="Pfam" id="PF00270">
    <property type="entry name" value="DEAD"/>
    <property type="match status" value="1"/>
</dbReference>
<dbReference type="InterPro" id="IPR027417">
    <property type="entry name" value="P-loop_NTPase"/>
</dbReference>
<name>A0A9P0A522_BEMTA</name>
<keyword evidence="1" id="KW-1133">Transmembrane helix</keyword>
<dbReference type="Gene3D" id="3.40.50.300">
    <property type="entry name" value="P-loop containing nucleotide triphosphate hydrolases"/>
    <property type="match status" value="1"/>
</dbReference>
<dbReference type="GO" id="GO:0003676">
    <property type="term" value="F:nucleic acid binding"/>
    <property type="evidence" value="ECO:0007669"/>
    <property type="project" value="InterPro"/>
</dbReference>
<feature type="transmembrane region" description="Helical" evidence="1">
    <location>
        <begin position="62"/>
        <end position="87"/>
    </location>
</feature>
<keyword evidence="4" id="KW-1185">Reference proteome</keyword>
<dbReference type="InterPro" id="IPR011545">
    <property type="entry name" value="DEAD/DEAH_box_helicase_dom"/>
</dbReference>
<gene>
    <name evidence="3" type="ORF">BEMITA_LOCUS2799</name>
</gene>
<dbReference type="SUPFAM" id="SSF52540">
    <property type="entry name" value="P-loop containing nucleoside triphosphate hydrolases"/>
    <property type="match status" value="1"/>
</dbReference>
<protein>
    <recommendedName>
        <fullName evidence="2">DEAD/DEAH-box helicase domain-containing protein</fullName>
    </recommendedName>
</protein>
<evidence type="ECO:0000256" key="1">
    <source>
        <dbReference type="SAM" id="Phobius"/>
    </source>
</evidence>